<keyword evidence="2" id="KW-0238">DNA-binding</keyword>
<dbReference type="RefSeq" id="WP_164651077.1">
    <property type="nucleotide sequence ID" value="NZ_CP047476.1"/>
</dbReference>
<dbReference type="PROSITE" id="PS51063">
    <property type="entry name" value="HTH_CRP_2"/>
    <property type="match status" value="1"/>
</dbReference>
<dbReference type="InterPro" id="IPR014710">
    <property type="entry name" value="RmlC-like_jellyroll"/>
</dbReference>
<dbReference type="AlphaFoldDB" id="A0A7Z2YG07"/>
<dbReference type="Pfam" id="PF13545">
    <property type="entry name" value="HTH_Crp_2"/>
    <property type="match status" value="1"/>
</dbReference>
<keyword evidence="3" id="KW-0804">Transcription</keyword>
<dbReference type="InterPro" id="IPR018490">
    <property type="entry name" value="cNMP-bd_dom_sf"/>
</dbReference>
<evidence type="ECO:0000259" key="5">
    <source>
        <dbReference type="PROSITE" id="PS51063"/>
    </source>
</evidence>
<dbReference type="InterPro" id="IPR036390">
    <property type="entry name" value="WH_DNA-bd_sf"/>
</dbReference>
<dbReference type="GO" id="GO:0003700">
    <property type="term" value="F:DNA-binding transcription factor activity"/>
    <property type="evidence" value="ECO:0007669"/>
    <property type="project" value="TreeGrafter"/>
</dbReference>
<dbReference type="CDD" id="cd00038">
    <property type="entry name" value="CAP_ED"/>
    <property type="match status" value="1"/>
</dbReference>
<keyword evidence="1" id="KW-0805">Transcription regulation</keyword>
<evidence type="ECO:0000259" key="4">
    <source>
        <dbReference type="PROSITE" id="PS50042"/>
    </source>
</evidence>
<dbReference type="GO" id="GO:0005829">
    <property type="term" value="C:cytosol"/>
    <property type="evidence" value="ECO:0007669"/>
    <property type="project" value="TreeGrafter"/>
</dbReference>
<dbReference type="SUPFAM" id="SSF46785">
    <property type="entry name" value="Winged helix' DNA-binding domain"/>
    <property type="match status" value="1"/>
</dbReference>
<feature type="domain" description="HTH crp-type" evidence="5">
    <location>
        <begin position="142"/>
        <end position="208"/>
    </location>
</feature>
<protein>
    <submittedName>
        <fullName evidence="6">Cyclic nucleotide-binding domain-containing protein</fullName>
    </submittedName>
</protein>
<evidence type="ECO:0000256" key="2">
    <source>
        <dbReference type="ARBA" id="ARBA00023125"/>
    </source>
</evidence>
<dbReference type="PROSITE" id="PS50042">
    <property type="entry name" value="CNMP_BINDING_3"/>
    <property type="match status" value="1"/>
</dbReference>
<dbReference type="SUPFAM" id="SSF51206">
    <property type="entry name" value="cAMP-binding domain-like"/>
    <property type="match status" value="1"/>
</dbReference>
<dbReference type="GO" id="GO:0003677">
    <property type="term" value="F:DNA binding"/>
    <property type="evidence" value="ECO:0007669"/>
    <property type="project" value="UniProtKB-KW"/>
</dbReference>
<dbReference type="PANTHER" id="PTHR24567:SF26">
    <property type="entry name" value="REGULATORY PROTEIN YEIL"/>
    <property type="match status" value="1"/>
</dbReference>
<keyword evidence="7" id="KW-1185">Reference proteome</keyword>
<proteinExistence type="predicted"/>
<sequence length="220" mass="24739">MQGYEEFQKRFEFSPELRNALFENAQYQTFEAGEEIIAQGDTLDSIGFVLEGVLTGNRGNYDGVERMIGLVGAGDIYAETGLFHTTKAFCTFQAVTDCTVLVVPNQVIETIDNKLEMMEFLFWSQSKKLQYTSMIHFASTERDKVIKVAAILEAIAHYSHLEDIPLTIEQLASFLGMSRNTVSKSLRELEKRGAVEIGKAGIRIKERYLLTIDGSGKKLF</sequence>
<accession>A0A7Z2YG07</accession>
<dbReference type="SMART" id="SM00100">
    <property type="entry name" value="cNMP"/>
    <property type="match status" value="1"/>
</dbReference>
<dbReference type="InterPro" id="IPR036388">
    <property type="entry name" value="WH-like_DNA-bd_sf"/>
</dbReference>
<evidence type="ECO:0000256" key="3">
    <source>
        <dbReference type="ARBA" id="ARBA00023163"/>
    </source>
</evidence>
<feature type="domain" description="Cyclic nucleotide-binding" evidence="4">
    <location>
        <begin position="13"/>
        <end position="111"/>
    </location>
</feature>
<dbReference type="Pfam" id="PF00027">
    <property type="entry name" value="cNMP_binding"/>
    <property type="match status" value="1"/>
</dbReference>
<name>A0A7Z2YG07_9VIBR</name>
<dbReference type="InterPro" id="IPR012318">
    <property type="entry name" value="HTH_CRP"/>
</dbReference>
<dbReference type="SMART" id="SM00419">
    <property type="entry name" value="HTH_CRP"/>
    <property type="match status" value="1"/>
</dbReference>
<dbReference type="Gene3D" id="2.60.120.10">
    <property type="entry name" value="Jelly Rolls"/>
    <property type="match status" value="1"/>
</dbReference>
<dbReference type="KEGG" id="vas:GT360_21625"/>
<dbReference type="Gene3D" id="1.10.10.10">
    <property type="entry name" value="Winged helix-like DNA-binding domain superfamily/Winged helix DNA-binding domain"/>
    <property type="match status" value="1"/>
</dbReference>
<gene>
    <name evidence="6" type="ORF">GT360_21625</name>
</gene>
<dbReference type="Proteomes" id="UP000464262">
    <property type="component" value="Chromosome 2"/>
</dbReference>
<dbReference type="EMBL" id="CP047476">
    <property type="protein sequence ID" value="QIA66092.1"/>
    <property type="molecule type" value="Genomic_DNA"/>
</dbReference>
<dbReference type="InterPro" id="IPR050397">
    <property type="entry name" value="Env_Response_Regulators"/>
</dbReference>
<dbReference type="InterPro" id="IPR000595">
    <property type="entry name" value="cNMP-bd_dom"/>
</dbReference>
<dbReference type="PANTHER" id="PTHR24567">
    <property type="entry name" value="CRP FAMILY TRANSCRIPTIONAL REGULATORY PROTEIN"/>
    <property type="match status" value="1"/>
</dbReference>
<evidence type="ECO:0000256" key="1">
    <source>
        <dbReference type="ARBA" id="ARBA00023015"/>
    </source>
</evidence>
<evidence type="ECO:0000313" key="7">
    <source>
        <dbReference type="Proteomes" id="UP000464262"/>
    </source>
</evidence>
<evidence type="ECO:0000313" key="6">
    <source>
        <dbReference type="EMBL" id="QIA66092.1"/>
    </source>
</evidence>
<reference evidence="6 7" key="1">
    <citation type="submission" date="2020-01" db="EMBL/GenBank/DDBJ databases">
        <title>Whole genome and functional gene identification of agarase of Vibrio HN897.</title>
        <authorList>
            <person name="Liu Y."/>
            <person name="Zhao Z."/>
        </authorList>
    </citation>
    <scope>NUCLEOTIDE SEQUENCE [LARGE SCALE GENOMIC DNA]</scope>
    <source>
        <strain evidence="6 7">HN897</strain>
    </source>
</reference>
<organism evidence="6 7">
    <name type="scientific">Vibrio astriarenae</name>
    <dbReference type="NCBI Taxonomy" id="1481923"/>
    <lineage>
        <taxon>Bacteria</taxon>
        <taxon>Pseudomonadati</taxon>
        <taxon>Pseudomonadota</taxon>
        <taxon>Gammaproteobacteria</taxon>
        <taxon>Vibrionales</taxon>
        <taxon>Vibrionaceae</taxon>
        <taxon>Vibrio</taxon>
    </lineage>
</organism>